<comment type="subcellular location">
    <subcellularLocation>
        <location evidence="1 6">Nucleus</location>
    </subcellularLocation>
</comment>
<keyword evidence="5 6" id="KW-0539">Nucleus</keyword>
<keyword evidence="4 6" id="KW-0677">Repeat</keyword>
<dbReference type="PANTHER" id="PTHR16288:SF0">
    <property type="entry name" value="TRNA (GUANINE-N(7)-)-METHYLTRANSFERASE NON-CATALYTIC SUBUNIT WDR4"/>
    <property type="match status" value="1"/>
</dbReference>
<evidence type="ECO:0000256" key="8">
    <source>
        <dbReference type="SAM" id="MobiDB-lite"/>
    </source>
</evidence>
<dbReference type="InterPro" id="IPR011047">
    <property type="entry name" value="Quinoprotein_ADH-like_sf"/>
</dbReference>
<evidence type="ECO:0000313" key="10">
    <source>
        <dbReference type="Proteomes" id="UP000044602"/>
    </source>
</evidence>
<dbReference type="HAMAP" id="MF_03056">
    <property type="entry name" value="TRM82"/>
    <property type="match status" value="1"/>
</dbReference>
<comment type="pathway">
    <text evidence="6">tRNA modification; N(7)-methylguanine-tRNA biosynthesis.</text>
</comment>
<feature type="repeat" description="WD" evidence="7">
    <location>
        <begin position="348"/>
        <end position="390"/>
    </location>
</feature>
<evidence type="ECO:0000256" key="4">
    <source>
        <dbReference type="ARBA" id="ARBA00022737"/>
    </source>
</evidence>
<evidence type="ECO:0000256" key="3">
    <source>
        <dbReference type="ARBA" id="ARBA00022694"/>
    </source>
</evidence>
<dbReference type="Gene3D" id="2.130.10.10">
    <property type="entry name" value="YVTN repeat-like/Quinoprotein amine dehydrogenase"/>
    <property type="match status" value="1"/>
</dbReference>
<feature type="region of interest" description="Disordered" evidence="8">
    <location>
        <begin position="44"/>
        <end position="151"/>
    </location>
</feature>
<keyword evidence="10" id="KW-1185">Reference proteome</keyword>
<dbReference type="GO" id="GO:0043527">
    <property type="term" value="C:tRNA methyltransferase complex"/>
    <property type="evidence" value="ECO:0007669"/>
    <property type="project" value="TreeGrafter"/>
</dbReference>
<dbReference type="SMART" id="SM00320">
    <property type="entry name" value="WD40"/>
    <property type="match status" value="3"/>
</dbReference>
<dbReference type="SUPFAM" id="SSF50998">
    <property type="entry name" value="Quinoprotein alcohol dehydrogenase-like"/>
    <property type="match status" value="1"/>
</dbReference>
<evidence type="ECO:0000256" key="1">
    <source>
        <dbReference type="ARBA" id="ARBA00004123"/>
    </source>
</evidence>
<comment type="similarity">
    <text evidence="6">Belongs to the WD repeat TRM82 family.</text>
</comment>
<dbReference type="PANTHER" id="PTHR16288">
    <property type="entry name" value="WD40 REPEAT PROTEIN 4"/>
    <property type="match status" value="1"/>
</dbReference>
<proteinExistence type="inferred from homology"/>
<evidence type="ECO:0000256" key="6">
    <source>
        <dbReference type="HAMAP-Rule" id="MF_03056"/>
    </source>
</evidence>
<reference evidence="9 10" key="1">
    <citation type="submission" date="2015-05" db="EMBL/GenBank/DDBJ databases">
        <authorList>
            <person name="Wang D.B."/>
            <person name="Wang M."/>
        </authorList>
    </citation>
    <scope>NUCLEOTIDE SEQUENCE [LARGE SCALE GENOMIC DNA]</scope>
    <source>
        <strain evidence="9">VL1</strain>
    </source>
</reference>
<dbReference type="InterPro" id="IPR028884">
    <property type="entry name" value="Trm82"/>
</dbReference>
<gene>
    <name evidence="9" type="ORF">BN1708_012609</name>
</gene>
<dbReference type="GO" id="GO:0005634">
    <property type="term" value="C:nucleus"/>
    <property type="evidence" value="ECO:0007669"/>
    <property type="project" value="UniProtKB-SubCell"/>
</dbReference>
<protein>
    <submittedName>
        <fullName evidence="9">Uncharacterized protein</fullName>
    </submittedName>
</protein>
<keyword evidence="3 6" id="KW-0819">tRNA processing</keyword>
<comment type="function">
    <text evidence="6">Required for the formation of N(7)-methylguanine at position 46 (m7G46) in tRNA. In the complex, it is required to stabilize and induce conformational changes of the catalytic subunit.</text>
</comment>
<feature type="compositionally biased region" description="Basic and acidic residues" evidence="8">
    <location>
        <begin position="94"/>
        <end position="108"/>
    </location>
</feature>
<accession>A0A0G4LBR7</accession>
<feature type="compositionally biased region" description="Basic and acidic residues" evidence="8">
    <location>
        <begin position="70"/>
        <end position="80"/>
    </location>
</feature>
<evidence type="ECO:0000256" key="2">
    <source>
        <dbReference type="ARBA" id="ARBA00022574"/>
    </source>
</evidence>
<evidence type="ECO:0000256" key="7">
    <source>
        <dbReference type="PROSITE-ProRule" id="PRU00221"/>
    </source>
</evidence>
<evidence type="ECO:0000256" key="5">
    <source>
        <dbReference type="ARBA" id="ARBA00023242"/>
    </source>
</evidence>
<dbReference type="Proteomes" id="UP000044602">
    <property type="component" value="Unassembled WGS sequence"/>
</dbReference>
<feature type="compositionally biased region" description="Basic and acidic residues" evidence="8">
    <location>
        <begin position="551"/>
        <end position="564"/>
    </location>
</feature>
<keyword evidence="2 6" id="KW-0853">WD repeat</keyword>
<feature type="region of interest" description="Disordered" evidence="8">
    <location>
        <begin position="237"/>
        <end position="258"/>
    </location>
</feature>
<dbReference type="InterPro" id="IPR015943">
    <property type="entry name" value="WD40/YVTN_repeat-like_dom_sf"/>
</dbReference>
<dbReference type="AlphaFoldDB" id="A0A0G4LBR7"/>
<dbReference type="EMBL" id="CVQH01010668">
    <property type="protein sequence ID" value="CRK19354.1"/>
    <property type="molecule type" value="Genomic_DNA"/>
</dbReference>
<feature type="region of interest" description="Disordered" evidence="8">
    <location>
        <begin position="542"/>
        <end position="564"/>
    </location>
</feature>
<sequence>MKLPYSFLQPSGNVLFAARGGKIHSFNLEDNTYLATWQHPDVEKNAGAGASKSGTDTKEGNGPASALEVTGDKSTLKDTAEAEVQDGPPAKRQRLQEEQDAQPDKDEGAMDVDEPSAEDQKKGSGFKNRKQKQKERQDRQGGPNVRGTYGRTVEQPLISHLLVTSSGSHLVAVSGHDKTIWTFEHDGRGALTLFSQRPMPKRPCTALISPDDKLILSADKFGDVYTLPLLGVPSAATEEPQLASSTPVPESSKEWKPQGTNLTVHSRRNLEALQQQQSHAAKAHALNEAHQAEKVKFEHSLIIGHVSLLTAMILAQKGERRYIITADRDEHIRLSRYVPQAHVIEGYCLGHTHFVSALTILPTRPDVLISGGGDNELCAWDWEASELLAKFDLLPYVPQAVAGEAPTKLAVSQLTSVPVTFAGENTPSSLIFVTCEGVPAIIIFQTDSESIVQYHSLIPTNGNPLHIAHISGHDGVPARAIVALDPGESTEPVETLSLSLAGGTVTAESFKLQDDEVTAAEAEVSQAEVRKLLYSVEDLRKHDFDGDEAAEEGKNGQEDKGTEA</sequence>
<dbReference type="UniPathway" id="UPA00989"/>
<dbReference type="PROSITE" id="PS50082">
    <property type="entry name" value="WD_REPEATS_2"/>
    <property type="match status" value="1"/>
</dbReference>
<evidence type="ECO:0000313" key="9">
    <source>
        <dbReference type="EMBL" id="CRK19354.1"/>
    </source>
</evidence>
<dbReference type="GO" id="GO:0106004">
    <property type="term" value="P:tRNA (guanine-N7)-methylation"/>
    <property type="evidence" value="ECO:0007669"/>
    <property type="project" value="UniProtKB-UniRule"/>
</dbReference>
<organism evidence="9 10">
    <name type="scientific">Verticillium longisporum</name>
    <name type="common">Verticillium dahliae var. longisporum</name>
    <dbReference type="NCBI Taxonomy" id="100787"/>
    <lineage>
        <taxon>Eukaryota</taxon>
        <taxon>Fungi</taxon>
        <taxon>Dikarya</taxon>
        <taxon>Ascomycota</taxon>
        <taxon>Pezizomycotina</taxon>
        <taxon>Sordariomycetes</taxon>
        <taxon>Hypocreomycetidae</taxon>
        <taxon>Glomerellales</taxon>
        <taxon>Plectosphaerellaceae</taxon>
        <taxon>Verticillium</taxon>
    </lineage>
</organism>
<dbReference type="InterPro" id="IPR001680">
    <property type="entry name" value="WD40_rpt"/>
</dbReference>
<name>A0A0G4LBR7_VERLO</name>
<dbReference type="STRING" id="100787.A0A0G4LBR7"/>
<dbReference type="GO" id="GO:0005829">
    <property type="term" value="C:cytosol"/>
    <property type="evidence" value="ECO:0007669"/>
    <property type="project" value="TreeGrafter"/>
</dbReference>